<keyword evidence="1" id="KW-0472">Membrane</keyword>
<protein>
    <submittedName>
        <fullName evidence="2">PF13160 family protein</fullName>
    </submittedName>
</protein>
<dbReference type="Pfam" id="PF13160">
    <property type="entry name" value="DUF3995"/>
    <property type="match status" value="1"/>
</dbReference>
<name>A0A0E2BFZ9_9LEPT</name>
<keyword evidence="1" id="KW-0812">Transmembrane</keyword>
<feature type="transmembrane region" description="Helical" evidence="1">
    <location>
        <begin position="120"/>
        <end position="138"/>
    </location>
</feature>
<accession>A0A0E2BFZ9</accession>
<dbReference type="InterPro" id="IPR025058">
    <property type="entry name" value="DUF3995"/>
</dbReference>
<keyword evidence="1" id="KW-1133">Transmembrane helix</keyword>
<evidence type="ECO:0000313" key="3">
    <source>
        <dbReference type="Proteomes" id="UP000006329"/>
    </source>
</evidence>
<keyword evidence="3" id="KW-1185">Reference proteome</keyword>
<reference evidence="2" key="1">
    <citation type="submission" date="2012-10" db="EMBL/GenBank/DDBJ databases">
        <authorList>
            <person name="Harkins D.M."/>
            <person name="Durkin A.S."/>
            <person name="Brinkac L.M."/>
            <person name="Haft D.H."/>
            <person name="Selengut J.D."/>
            <person name="Sanka R."/>
            <person name="DePew J."/>
            <person name="Purushe J."/>
            <person name="Matthias M.A."/>
            <person name="Vinetz J.M."/>
            <person name="Sutton G.G."/>
            <person name="Nierman W.C."/>
            <person name="Fouts D.E."/>
        </authorList>
    </citation>
    <scope>NUCLEOTIDE SEQUENCE [LARGE SCALE GENOMIC DNA]</scope>
    <source>
        <strain evidence="2">MOR084</strain>
    </source>
</reference>
<dbReference type="RefSeq" id="WP_004476465.1">
    <property type="nucleotide sequence ID" value="NZ_AHON02000043.1"/>
</dbReference>
<feature type="transmembrane region" description="Helical" evidence="1">
    <location>
        <begin position="80"/>
        <end position="99"/>
    </location>
</feature>
<comment type="caution">
    <text evidence="2">The sequence shown here is derived from an EMBL/GenBank/DDBJ whole genome shotgun (WGS) entry which is preliminary data.</text>
</comment>
<dbReference type="AlphaFoldDB" id="A0A0E2BFZ9"/>
<sequence>MIFIQIASWSSSLILFVLSGIHFYWVMKGKTGMNRGVIPEVQGKPAFRPGRFATAFVGILLLLAALFPLGLNIQLGIPRYVFQFGTYFLSATFLFRAIGDFRLVGFFKKIRGTKFAKNDTAFFSPLCLLLSILLFVSAL</sequence>
<dbReference type="EMBL" id="AHON02000043">
    <property type="protein sequence ID" value="EKO33851.1"/>
    <property type="molecule type" value="Genomic_DNA"/>
</dbReference>
<dbReference type="Proteomes" id="UP000006329">
    <property type="component" value="Unassembled WGS sequence"/>
</dbReference>
<feature type="transmembrane region" description="Helical" evidence="1">
    <location>
        <begin position="52"/>
        <end position="74"/>
    </location>
</feature>
<evidence type="ECO:0000256" key="1">
    <source>
        <dbReference type="SAM" id="Phobius"/>
    </source>
</evidence>
<gene>
    <name evidence="2" type="ORF">LEP1GSC179_2846</name>
</gene>
<evidence type="ECO:0000313" key="2">
    <source>
        <dbReference type="EMBL" id="EKO33851.1"/>
    </source>
</evidence>
<organism evidence="2 3">
    <name type="scientific">Leptospira santarosai str. MOR084</name>
    <dbReference type="NCBI Taxonomy" id="1049984"/>
    <lineage>
        <taxon>Bacteria</taxon>
        <taxon>Pseudomonadati</taxon>
        <taxon>Spirochaetota</taxon>
        <taxon>Spirochaetia</taxon>
        <taxon>Leptospirales</taxon>
        <taxon>Leptospiraceae</taxon>
        <taxon>Leptospira</taxon>
    </lineage>
</organism>
<feature type="transmembrane region" description="Helical" evidence="1">
    <location>
        <begin position="6"/>
        <end position="26"/>
    </location>
</feature>
<proteinExistence type="predicted"/>